<accession>A0A7W5HMF2</accession>
<dbReference type="SUPFAM" id="SSF81653">
    <property type="entry name" value="Calcium ATPase, transduction domain A"/>
    <property type="match status" value="1"/>
</dbReference>
<evidence type="ECO:0000256" key="1">
    <source>
        <dbReference type="SAM" id="Phobius"/>
    </source>
</evidence>
<dbReference type="RefSeq" id="WP_183385211.1">
    <property type="nucleotide sequence ID" value="NZ_JACHXR010000015.1"/>
</dbReference>
<sequence>MDKGEDALRAIRDMLSARAMVVREGLQYTVPVEELVPGDCVLLQAGTGCRPTCACGLQIEEAALARRVGDVYARVIAVAVAVAVVAATLVYLYALHGALLRHPAGGCRHGVEIVLVGVGLFAVLELEKLWLRRTAGHRRRAGGG</sequence>
<proteinExistence type="predicted"/>
<dbReference type="EMBL" id="JACHXR010000015">
    <property type="protein sequence ID" value="MBB3232782.1"/>
    <property type="molecule type" value="Genomic_DNA"/>
</dbReference>
<name>A0A7W5HMF2_9GAMM</name>
<protein>
    <submittedName>
        <fullName evidence="2">Uncharacterized protein</fullName>
    </submittedName>
</protein>
<feature type="transmembrane region" description="Helical" evidence="1">
    <location>
        <begin position="71"/>
        <end position="93"/>
    </location>
</feature>
<dbReference type="AlphaFoldDB" id="A0A7W5HMF2"/>
<reference evidence="2 3" key="1">
    <citation type="submission" date="2020-08" db="EMBL/GenBank/DDBJ databases">
        <title>Genomic Encyclopedia of Type Strains, Phase III (KMG-III): the genomes of soil and plant-associated and newly described type strains.</title>
        <authorList>
            <person name="Whitman W."/>
        </authorList>
    </citation>
    <scope>NUCLEOTIDE SEQUENCE [LARGE SCALE GENOMIC DNA]</scope>
    <source>
        <strain evidence="2 3">CECT 7744</strain>
    </source>
</reference>
<gene>
    <name evidence="2" type="ORF">FHR97_003660</name>
</gene>
<dbReference type="InterPro" id="IPR008250">
    <property type="entry name" value="ATPase_P-typ_transduc_dom_A_sf"/>
</dbReference>
<keyword evidence="1" id="KW-0812">Transmembrane</keyword>
<keyword evidence="3" id="KW-1185">Reference proteome</keyword>
<keyword evidence="1" id="KW-1133">Transmembrane helix</keyword>
<keyword evidence="1" id="KW-0472">Membrane</keyword>
<evidence type="ECO:0000313" key="3">
    <source>
        <dbReference type="Proteomes" id="UP000518892"/>
    </source>
</evidence>
<comment type="caution">
    <text evidence="2">The sequence shown here is derived from an EMBL/GenBank/DDBJ whole genome shotgun (WGS) entry which is preliminary data.</text>
</comment>
<organism evidence="2 3">
    <name type="scientific">Halomonas stenophila</name>
    <dbReference type="NCBI Taxonomy" id="795312"/>
    <lineage>
        <taxon>Bacteria</taxon>
        <taxon>Pseudomonadati</taxon>
        <taxon>Pseudomonadota</taxon>
        <taxon>Gammaproteobacteria</taxon>
        <taxon>Oceanospirillales</taxon>
        <taxon>Halomonadaceae</taxon>
        <taxon>Halomonas</taxon>
    </lineage>
</organism>
<feature type="transmembrane region" description="Helical" evidence="1">
    <location>
        <begin position="113"/>
        <end position="131"/>
    </location>
</feature>
<evidence type="ECO:0000313" key="2">
    <source>
        <dbReference type="EMBL" id="MBB3232782.1"/>
    </source>
</evidence>
<dbReference type="Proteomes" id="UP000518892">
    <property type="component" value="Unassembled WGS sequence"/>
</dbReference>
<dbReference type="Gene3D" id="2.70.150.10">
    <property type="entry name" value="Calcium-transporting ATPase, cytoplasmic transduction domain A"/>
    <property type="match status" value="1"/>
</dbReference>